<evidence type="ECO:0000313" key="2">
    <source>
        <dbReference type="Proteomes" id="UP000001476"/>
    </source>
</evidence>
<dbReference type="HOGENOM" id="CLU_3233740_0_0_9"/>
<organism evidence="1 2">
    <name type="scientific">Lachnospira eligens (strain ATCC 27750 / DSM 3376 / VPI C15-48 / C15-B4)</name>
    <name type="common">Eubacterium eligens</name>
    <dbReference type="NCBI Taxonomy" id="515620"/>
    <lineage>
        <taxon>Bacteria</taxon>
        <taxon>Bacillati</taxon>
        <taxon>Bacillota</taxon>
        <taxon>Clostridia</taxon>
        <taxon>Lachnospirales</taxon>
        <taxon>Lachnospiraceae</taxon>
        <taxon>Lachnospira</taxon>
    </lineage>
</organism>
<proteinExistence type="predicted"/>
<geneLocation type="plasmid" evidence="2">
    <name>pEubeli2</name>
</geneLocation>
<reference evidence="1 2" key="1">
    <citation type="journal article" date="2009" name="Proc. Natl. Acad. Sci. U.S.A.">
        <title>Characterizing a model human gut microbiota composed of members of its two dominant bacterial phyla.</title>
        <authorList>
            <person name="Mahowald M.A."/>
            <person name="Rey F.E."/>
            <person name="Seedorf H."/>
            <person name="Turnbaugh P.J."/>
            <person name="Fulton R.S."/>
            <person name="Wollam A."/>
            <person name="Shah N."/>
            <person name="Wang C."/>
            <person name="Magrini V."/>
            <person name="Wilson R.K."/>
            <person name="Cantarel B.L."/>
            <person name="Coutinho P.M."/>
            <person name="Henrissat B."/>
            <person name="Crock L.W."/>
            <person name="Russell A."/>
            <person name="Verberkmoes N.C."/>
            <person name="Hettich R.L."/>
            <person name="Gordon J.I."/>
        </authorList>
    </citation>
    <scope>NUCLEOTIDE SEQUENCE [LARGE SCALE GENOMIC DNA]</scope>
    <source>
        <strain evidence="2">ATCC 27750 / DSM 3376 / VPI C15-48 / C15-B4</strain>
        <plasmid evidence="1">unnamed</plasmid>
    </source>
</reference>
<dbReference type="AlphaFoldDB" id="C4Z6W1"/>
<keyword evidence="2" id="KW-1185">Reference proteome</keyword>
<dbReference type="Proteomes" id="UP000001476">
    <property type="component" value="Plasmid pEubeli2"/>
</dbReference>
<dbReference type="KEGG" id="eel:EUBELI_20559"/>
<gene>
    <name evidence="1" type="ordered locus">EUBELI_20559</name>
</gene>
<keyword evidence="1" id="KW-0614">Plasmid</keyword>
<accession>C4Z6W1</accession>
<evidence type="ECO:0000313" key="1">
    <source>
        <dbReference type="EMBL" id="ACR73703.1"/>
    </source>
</evidence>
<protein>
    <submittedName>
        <fullName evidence="1">Uncharacterized protein</fullName>
    </submittedName>
</protein>
<name>C4Z6W1_LACE2</name>
<dbReference type="EMBL" id="CP001106">
    <property type="protein sequence ID" value="ACR73703.1"/>
    <property type="molecule type" value="Genomic_DNA"/>
</dbReference>
<sequence length="43" mass="5096">MSDRMNLYDSAKEHRISEKSEVLCFFFLQNGGNYGNRIKYYGL</sequence>